<accession>A0ABY3Z4K4</accession>
<dbReference type="CDD" id="cd06260">
    <property type="entry name" value="DUF820-like"/>
    <property type="match status" value="1"/>
</dbReference>
<dbReference type="Proteomes" id="UP000829494">
    <property type="component" value="Chromosome"/>
</dbReference>
<dbReference type="RefSeq" id="WP_003980385.1">
    <property type="nucleotide sequence ID" value="NZ_CP043497.1"/>
</dbReference>
<dbReference type="PANTHER" id="PTHR35400">
    <property type="entry name" value="SLR1083 PROTEIN"/>
    <property type="match status" value="1"/>
</dbReference>
<dbReference type="InterPro" id="IPR011335">
    <property type="entry name" value="Restrct_endonuc-II-like"/>
</dbReference>
<dbReference type="SUPFAM" id="SSF52980">
    <property type="entry name" value="Restriction endonuclease-like"/>
    <property type="match status" value="1"/>
</dbReference>
<dbReference type="Pfam" id="PF05685">
    <property type="entry name" value="Uma2"/>
    <property type="match status" value="1"/>
</dbReference>
<evidence type="ECO:0000313" key="3">
    <source>
        <dbReference type="Proteomes" id="UP000829494"/>
    </source>
</evidence>
<evidence type="ECO:0000313" key="2">
    <source>
        <dbReference type="EMBL" id="UNZ04500.1"/>
    </source>
</evidence>
<dbReference type="Gene3D" id="3.90.1570.10">
    <property type="entry name" value="tt1808, chain A"/>
    <property type="match status" value="1"/>
</dbReference>
<name>A0ABY3Z4K4_STRRM</name>
<keyword evidence="3" id="KW-1185">Reference proteome</keyword>
<dbReference type="PANTHER" id="PTHR35400:SF3">
    <property type="entry name" value="SLL1072 PROTEIN"/>
    <property type="match status" value="1"/>
</dbReference>
<organism evidence="2 3">
    <name type="scientific">Streptomyces rimosus subsp. rimosus</name>
    <dbReference type="NCBI Taxonomy" id="132474"/>
    <lineage>
        <taxon>Bacteria</taxon>
        <taxon>Bacillati</taxon>
        <taxon>Actinomycetota</taxon>
        <taxon>Actinomycetes</taxon>
        <taxon>Kitasatosporales</taxon>
        <taxon>Streptomycetaceae</taxon>
        <taxon>Streptomyces</taxon>
    </lineage>
</organism>
<gene>
    <name evidence="2" type="ORF">SRIMR7_20280</name>
</gene>
<proteinExistence type="predicted"/>
<feature type="domain" description="Putative restriction endonuclease" evidence="1">
    <location>
        <begin position="17"/>
        <end position="171"/>
    </location>
</feature>
<dbReference type="InterPro" id="IPR012296">
    <property type="entry name" value="Nuclease_put_TT1808"/>
</dbReference>
<dbReference type="InterPro" id="IPR008538">
    <property type="entry name" value="Uma2"/>
</dbReference>
<dbReference type="EMBL" id="CP094298">
    <property type="protein sequence ID" value="UNZ04500.1"/>
    <property type="molecule type" value="Genomic_DNA"/>
</dbReference>
<reference evidence="2 3" key="1">
    <citation type="submission" date="2022-03" db="EMBL/GenBank/DDBJ databases">
        <title>Complete genome of Streptomyces rimosus ssp. rimosus R7 (=ATCC 10970).</title>
        <authorList>
            <person name="Beganovic S."/>
            <person name="Ruckert C."/>
            <person name="Busche T."/>
            <person name="Kalinowski J."/>
            <person name="Wittmann C."/>
        </authorList>
    </citation>
    <scope>NUCLEOTIDE SEQUENCE [LARGE SCALE GENOMIC DNA]</scope>
    <source>
        <strain evidence="2 3">R7</strain>
    </source>
</reference>
<sequence>MDSNINALIKMWHEQDIPDGLRAELLDGELVMQANPGIVHDLPARSLVRHTPEPFEAWSERGILVADDYRPRADAVIIRAEDRPAPDFAEADLPPQIVLAVVETVSTTRTAIKRDWEDKRERYAEAGIPVYLIVDPNDATWHILQLDGRHYVETAKGIFGQEIPLPEPMGFTVRTAGWHPYGGTGGTGGTSA</sequence>
<dbReference type="GeneID" id="66856400"/>
<evidence type="ECO:0000259" key="1">
    <source>
        <dbReference type="Pfam" id="PF05685"/>
    </source>
</evidence>
<protein>
    <recommendedName>
        <fullName evidence="1">Putative restriction endonuclease domain-containing protein</fullName>
    </recommendedName>
</protein>